<dbReference type="PANTHER" id="PTHR45982:SF1">
    <property type="entry name" value="REGULATOR OF CHROMOSOME CONDENSATION"/>
    <property type="match status" value="1"/>
</dbReference>
<organism evidence="2 3">
    <name type="scientific">Anaeramoeba flamelloides</name>
    <dbReference type="NCBI Taxonomy" id="1746091"/>
    <lineage>
        <taxon>Eukaryota</taxon>
        <taxon>Metamonada</taxon>
        <taxon>Anaeramoebidae</taxon>
        <taxon>Anaeramoeba</taxon>
    </lineage>
</organism>
<evidence type="ECO:0000313" key="3">
    <source>
        <dbReference type="Proteomes" id="UP001150062"/>
    </source>
</evidence>
<dbReference type="Proteomes" id="UP001150062">
    <property type="component" value="Unassembled WGS sequence"/>
</dbReference>
<dbReference type="Gene3D" id="3.30.710.10">
    <property type="entry name" value="Potassium Channel Kv1.1, Chain A"/>
    <property type="match status" value="1"/>
</dbReference>
<evidence type="ECO:0000313" key="2">
    <source>
        <dbReference type="EMBL" id="KAJ6239899.1"/>
    </source>
</evidence>
<gene>
    <name evidence="2" type="ORF">M0813_24820</name>
</gene>
<dbReference type="InterPro" id="IPR009091">
    <property type="entry name" value="RCC1/BLIP-II"/>
</dbReference>
<dbReference type="SUPFAM" id="SSF54695">
    <property type="entry name" value="POZ domain"/>
    <property type="match status" value="1"/>
</dbReference>
<proteinExistence type="predicted"/>
<keyword evidence="3" id="KW-1185">Reference proteome</keyword>
<dbReference type="SUPFAM" id="SSF50985">
    <property type="entry name" value="RCC1/BLIP-II"/>
    <property type="match status" value="2"/>
</dbReference>
<dbReference type="EMBL" id="JAOAOG010000216">
    <property type="protein sequence ID" value="KAJ6239899.1"/>
    <property type="molecule type" value="Genomic_DNA"/>
</dbReference>
<accession>A0ABQ8Y6I4</accession>
<dbReference type="InterPro" id="IPR011333">
    <property type="entry name" value="SKP1/BTB/POZ_sf"/>
</dbReference>
<feature type="domain" description="BTB" evidence="1">
    <location>
        <begin position="532"/>
        <end position="591"/>
    </location>
</feature>
<reference evidence="2" key="1">
    <citation type="submission" date="2022-08" db="EMBL/GenBank/DDBJ databases">
        <title>Novel sulfate-reducing endosymbionts in the free-living metamonad Anaeramoeba.</title>
        <authorList>
            <person name="Jerlstrom-Hultqvist J."/>
            <person name="Cepicka I."/>
            <person name="Gallot-Lavallee L."/>
            <person name="Salas-Leiva D."/>
            <person name="Curtis B.A."/>
            <person name="Zahonova K."/>
            <person name="Pipaliya S."/>
            <person name="Dacks J."/>
            <person name="Roger A.J."/>
        </authorList>
    </citation>
    <scope>NUCLEOTIDE SEQUENCE</scope>
    <source>
        <strain evidence="2">Schooner1</strain>
    </source>
</reference>
<dbReference type="PANTHER" id="PTHR45982">
    <property type="entry name" value="REGULATOR OF CHROMOSOME CONDENSATION"/>
    <property type="match status" value="1"/>
</dbReference>
<dbReference type="Pfam" id="PF00651">
    <property type="entry name" value="BTB"/>
    <property type="match status" value="1"/>
</dbReference>
<dbReference type="Gene3D" id="2.130.10.30">
    <property type="entry name" value="Regulator of chromosome condensation 1/beta-lactamase-inhibitor protein II"/>
    <property type="match status" value="1"/>
</dbReference>
<dbReference type="InterPro" id="IPR051553">
    <property type="entry name" value="Ran_GTPase-activating"/>
</dbReference>
<dbReference type="CDD" id="cd18186">
    <property type="entry name" value="BTB_POZ_ZBTB_KLHL-like"/>
    <property type="match status" value="1"/>
</dbReference>
<dbReference type="Pfam" id="PF13540">
    <property type="entry name" value="RCC1_2"/>
    <property type="match status" value="1"/>
</dbReference>
<protein>
    <recommendedName>
        <fullName evidence="1">BTB domain-containing protein</fullName>
    </recommendedName>
</protein>
<comment type="caution">
    <text evidence="2">The sequence shown here is derived from an EMBL/GenBank/DDBJ whole genome shotgun (WGS) entry which is preliminary data.</text>
</comment>
<name>A0ABQ8Y6I4_9EUKA</name>
<dbReference type="PROSITE" id="PS50097">
    <property type="entry name" value="BTB"/>
    <property type="match status" value="1"/>
</dbReference>
<evidence type="ECO:0000259" key="1">
    <source>
        <dbReference type="PROSITE" id="PS50097"/>
    </source>
</evidence>
<sequence length="629" mass="73984">MESQVWVFGPSIPKVHSEVELLENQPYLTTITGYIRCVCGTNDGIAWATEDNKLHKIGRREFSQYLCKEPDEDPIVEMCSGLYHNLILTKSGRCYGFGQNSYSQFIGYEMEESWETPREIEFFRDKQVISIGVLESSSLFLCKNGDLYALGRNVYYEIFPNRDTLSKELYRIPKIAGRFFEPQIISQNVKKICTGSCSSHLIYLTKDDRLWSTGQNTYCQLGRVSADLTYLYQYNEEIEKSLLSMEVKLLQNSAIRQISVSGRTSVILIGEDQVYTCGSEETNGHQKEVIFFTSLPFFKNIPIKDLVTDENNSLVLTRSNQLYGFGEMTFGNKQNPIQEIILPKQKNIYNLKFAVGDYITIIYSTPVNTLIQDLINFYINQEFTDSEINGIKIHKTLVEMRLNRSIEEVTKVLQNYTKDKADIFLRWVYTSLIQNYEIIKEITKKFGIENFVEKKIENDLLEMYKDNTTKDFSILFNRNENEKNKDDRDEFYVENNYQNINNKKIRRRKRKRKKRRKKRQKLKETNKKIIKIKVHTLILLIRSGLFRNMFKSINKEEEKTLKQINDYTAKSQESLQILIHFFYTNKVKLPNKDCDIHVLTEELEDAIEYYQLHKRSKIIKDLNKLKKIK</sequence>
<dbReference type="InterPro" id="IPR000210">
    <property type="entry name" value="BTB/POZ_dom"/>
</dbReference>